<evidence type="ECO:0000256" key="2">
    <source>
        <dbReference type="ARBA" id="ARBA00022475"/>
    </source>
</evidence>
<evidence type="ECO:0000313" key="15">
    <source>
        <dbReference type="RefSeq" id="XP_033776894.1"/>
    </source>
</evidence>
<dbReference type="PROSITE" id="PS50262">
    <property type="entry name" value="G_PROTEIN_RECEP_F1_2"/>
    <property type="match status" value="2"/>
</dbReference>
<keyword evidence="7 11" id="KW-0297">G-protein coupled receptor</keyword>
<keyword evidence="5" id="KW-0552">Olfaction</keyword>
<gene>
    <name evidence="15" type="primary">LOC117348653</name>
</gene>
<feature type="transmembrane region" description="Helical" evidence="12">
    <location>
        <begin position="192"/>
        <end position="215"/>
    </location>
</feature>
<keyword evidence="4 11" id="KW-0812">Transmembrane</keyword>
<dbReference type="InterPro" id="IPR000276">
    <property type="entry name" value="GPCR_Rhodpsn"/>
</dbReference>
<dbReference type="InterPro" id="IPR017452">
    <property type="entry name" value="GPCR_Rhodpsn_7TM"/>
</dbReference>
<dbReference type="PRINTS" id="PR00237">
    <property type="entry name" value="GPCRRHODOPSN"/>
</dbReference>
<dbReference type="GO" id="GO:0004930">
    <property type="term" value="F:G protein-coupled receptor activity"/>
    <property type="evidence" value="ECO:0007669"/>
    <property type="project" value="UniProtKB-KW"/>
</dbReference>
<dbReference type="GeneID" id="117348653"/>
<dbReference type="InParanoid" id="A0A6P8P093"/>
<organism evidence="14 15">
    <name type="scientific">Geotrypetes seraphini</name>
    <name type="common">Gaboon caecilian</name>
    <name type="synonym">Caecilia seraphini</name>
    <dbReference type="NCBI Taxonomy" id="260995"/>
    <lineage>
        <taxon>Eukaryota</taxon>
        <taxon>Metazoa</taxon>
        <taxon>Chordata</taxon>
        <taxon>Craniata</taxon>
        <taxon>Vertebrata</taxon>
        <taxon>Euteleostomi</taxon>
        <taxon>Amphibia</taxon>
        <taxon>Gymnophiona</taxon>
        <taxon>Geotrypetes</taxon>
    </lineage>
</organism>
<evidence type="ECO:0000256" key="10">
    <source>
        <dbReference type="ARBA" id="ARBA00023224"/>
    </source>
</evidence>
<protein>
    <submittedName>
        <fullName evidence="15">Olfactory receptor 1052-like</fullName>
    </submittedName>
</protein>
<evidence type="ECO:0000256" key="4">
    <source>
        <dbReference type="ARBA" id="ARBA00022692"/>
    </source>
</evidence>
<sequence length="475" mass="53572">MEGENKTFITEIILLGFSDLPKLQNLLFTTFLAMYALTLLGNIGIILLIRIDPQLHTPMYLFLSNLSFVDICYSSTVTPRALANFIMENQSISLSGCATQFYFIAMLASAECFLLSVMAYDRYMAICNPLLYTAVMTKKVCIQLLGNAYVISLTYSLIQTGNIFSIPVKSKNQTSVTEFILLGFSDLPKLQILLFIVFLVMYILTLLGNISIVTIIRMDPHLHTPMYYFLTNLAFVDLCYSSTIAPKALVDFKVEKNTISLFECATQLFMFVNMGSVECYLLAVMAYDRYVAICNPLLYTAVMNRRVCTLLVLGVYTVITIYALMQTINIFSVNFCGSNEIDHFYCDAHPLLKLSCSDTSFNEIVLSTLSGIFGFLAVIPIVLSYILIISAILRIRSSEGRRKAFSTCASHFSTVILFFGTIIFIYVIPSSYFSLYTNRALSVIYTMVIPMVNPMIYSLRNKDVTQALRKIFQKK</sequence>
<feature type="transmembrane region" description="Helical" evidence="12">
    <location>
        <begin position="26"/>
        <end position="48"/>
    </location>
</feature>
<feature type="transmembrane region" description="Helical" evidence="12">
    <location>
        <begin position="101"/>
        <end position="120"/>
    </location>
</feature>
<feature type="transmembrane region" description="Helical" evidence="12">
    <location>
        <begin position="140"/>
        <end position="158"/>
    </location>
</feature>
<dbReference type="KEGG" id="gsh:117348653"/>
<keyword evidence="9 11" id="KW-0675">Receptor</keyword>
<keyword evidence="6 12" id="KW-1133">Transmembrane helix</keyword>
<proteinExistence type="inferred from homology"/>
<evidence type="ECO:0000256" key="1">
    <source>
        <dbReference type="ARBA" id="ARBA00004651"/>
    </source>
</evidence>
<dbReference type="Pfam" id="PF13853">
    <property type="entry name" value="7tm_4"/>
    <property type="match status" value="1"/>
</dbReference>
<dbReference type="Pfam" id="PF00001">
    <property type="entry name" value="7tm_1"/>
    <property type="match status" value="1"/>
</dbReference>
<keyword evidence="14" id="KW-1185">Reference proteome</keyword>
<dbReference type="SUPFAM" id="SSF81321">
    <property type="entry name" value="Family A G protein-coupled receptor-like"/>
    <property type="match status" value="2"/>
</dbReference>
<name>A0A6P8P093_GEOSA</name>
<dbReference type="InterPro" id="IPR000725">
    <property type="entry name" value="Olfact_rcpt"/>
</dbReference>
<evidence type="ECO:0000256" key="12">
    <source>
        <dbReference type="SAM" id="Phobius"/>
    </source>
</evidence>
<keyword evidence="8 12" id="KW-0472">Membrane</keyword>
<dbReference type="PROSITE" id="PS00237">
    <property type="entry name" value="G_PROTEIN_RECEP_F1_1"/>
    <property type="match status" value="1"/>
</dbReference>
<comment type="subcellular location">
    <subcellularLocation>
        <location evidence="1">Cell membrane</location>
        <topology evidence="1">Multi-pass membrane protein</topology>
    </subcellularLocation>
</comment>
<evidence type="ECO:0000256" key="7">
    <source>
        <dbReference type="ARBA" id="ARBA00023040"/>
    </source>
</evidence>
<evidence type="ECO:0000259" key="13">
    <source>
        <dbReference type="PROSITE" id="PS50262"/>
    </source>
</evidence>
<dbReference type="GO" id="GO:0005886">
    <property type="term" value="C:plasma membrane"/>
    <property type="evidence" value="ECO:0007669"/>
    <property type="project" value="UniProtKB-SubCell"/>
</dbReference>
<dbReference type="RefSeq" id="XP_033776894.1">
    <property type="nucleotide sequence ID" value="XM_033921003.1"/>
</dbReference>
<dbReference type="Proteomes" id="UP000515159">
    <property type="component" value="Chromosome 14"/>
</dbReference>
<dbReference type="PRINTS" id="PR00245">
    <property type="entry name" value="OLFACTORYR"/>
</dbReference>
<feature type="transmembrane region" description="Helical" evidence="12">
    <location>
        <begin position="405"/>
        <end position="428"/>
    </location>
</feature>
<feature type="domain" description="G-protein coupled receptors family 1 profile" evidence="13">
    <location>
        <begin position="208"/>
        <end position="457"/>
    </location>
</feature>
<evidence type="ECO:0000256" key="6">
    <source>
        <dbReference type="ARBA" id="ARBA00022989"/>
    </source>
</evidence>
<dbReference type="GO" id="GO:0004984">
    <property type="term" value="F:olfactory receptor activity"/>
    <property type="evidence" value="ECO:0007669"/>
    <property type="project" value="InterPro"/>
</dbReference>
<dbReference type="PANTHER" id="PTHR48018">
    <property type="entry name" value="OLFACTORY RECEPTOR"/>
    <property type="match status" value="1"/>
</dbReference>
<dbReference type="Gene3D" id="1.20.1070.10">
    <property type="entry name" value="Rhodopsin 7-helix transmembrane proteins"/>
    <property type="match status" value="2"/>
</dbReference>
<feature type="transmembrane region" description="Helical" evidence="12">
    <location>
        <begin position="265"/>
        <end position="287"/>
    </location>
</feature>
<feature type="transmembrane region" description="Helical" evidence="12">
    <location>
        <begin position="227"/>
        <end position="245"/>
    </location>
</feature>
<keyword evidence="3" id="KW-0716">Sensory transduction</keyword>
<dbReference type="FunFam" id="1.20.1070.10:FF:000004">
    <property type="entry name" value="Olfactory receptor"/>
    <property type="match status" value="1"/>
</dbReference>
<evidence type="ECO:0000256" key="9">
    <source>
        <dbReference type="ARBA" id="ARBA00023170"/>
    </source>
</evidence>
<keyword evidence="10 11" id="KW-0807">Transducer</keyword>
<evidence type="ECO:0000256" key="5">
    <source>
        <dbReference type="ARBA" id="ARBA00022725"/>
    </source>
</evidence>
<evidence type="ECO:0000256" key="11">
    <source>
        <dbReference type="RuleBase" id="RU000688"/>
    </source>
</evidence>
<evidence type="ECO:0000313" key="14">
    <source>
        <dbReference type="Proteomes" id="UP000515159"/>
    </source>
</evidence>
<keyword evidence="2" id="KW-1003">Cell membrane</keyword>
<dbReference type="FunFam" id="1.20.1070.10:FF:000003">
    <property type="entry name" value="Olfactory receptor"/>
    <property type="match status" value="1"/>
</dbReference>
<feature type="transmembrane region" description="Helical" evidence="12">
    <location>
        <begin position="372"/>
        <end position="393"/>
    </location>
</feature>
<evidence type="ECO:0000256" key="8">
    <source>
        <dbReference type="ARBA" id="ARBA00023136"/>
    </source>
</evidence>
<feature type="transmembrane region" description="Helical" evidence="12">
    <location>
        <begin position="307"/>
        <end position="325"/>
    </location>
</feature>
<comment type="similarity">
    <text evidence="11">Belongs to the G-protein coupled receptor 1 family.</text>
</comment>
<reference evidence="15" key="1">
    <citation type="submission" date="2025-08" db="UniProtKB">
        <authorList>
            <consortium name="RefSeq"/>
        </authorList>
    </citation>
    <scope>IDENTIFICATION</scope>
</reference>
<dbReference type="CDD" id="cd15230">
    <property type="entry name" value="7tmA_OR5-like"/>
    <property type="match status" value="1"/>
</dbReference>
<feature type="domain" description="G-protein coupled receptors family 1 profile" evidence="13">
    <location>
        <begin position="41"/>
        <end position="157"/>
    </location>
</feature>
<dbReference type="AlphaFoldDB" id="A0A6P8P093"/>
<feature type="transmembrane region" description="Helical" evidence="12">
    <location>
        <begin position="60"/>
        <end position="81"/>
    </location>
</feature>
<feature type="transmembrane region" description="Helical" evidence="12">
    <location>
        <begin position="440"/>
        <end position="459"/>
    </location>
</feature>
<dbReference type="OrthoDB" id="9975554at2759"/>
<evidence type="ECO:0000256" key="3">
    <source>
        <dbReference type="ARBA" id="ARBA00022606"/>
    </source>
</evidence>
<accession>A0A6P8P093</accession>